<dbReference type="GO" id="GO:0016020">
    <property type="term" value="C:membrane"/>
    <property type="evidence" value="ECO:0007669"/>
    <property type="project" value="InterPro"/>
</dbReference>
<sequence>MLSAAIAPLAFTAPMAPALQAVRGSAVSMVTKEALAEKLNPAIGYFDPIGLGTADFWSQGNAATYGFLRHSEIKHGRVAMAAFVGFCVQSNGIHFPFDLQGGGVAQAQYAAGLSPPEQWDALPFAAKAQIIAFVGFLEWWSEFGGVHYMRGGQPGKYPEFNNIPLHKMPNLFDPLGLSKGLTADQKETKLCAEINNGRLAMIGIFGFLAAEKIPGSVPLLSFIKPYAGEPMAPF</sequence>
<evidence type="ECO:0000256" key="4">
    <source>
        <dbReference type="ARBA" id="ARBA00022640"/>
    </source>
</evidence>
<feature type="binding site" evidence="5">
    <location>
        <position position="75"/>
    </location>
    <ligand>
        <name>chlorophyll a</name>
        <dbReference type="ChEBI" id="CHEBI:58416"/>
        <label>1</label>
    </ligand>
</feature>
<evidence type="ECO:0000313" key="6">
    <source>
        <dbReference type="EMBL" id="ABA55523.1"/>
    </source>
</evidence>
<dbReference type="Pfam" id="PF00504">
    <property type="entry name" value="Chloroa_b-bind"/>
    <property type="match status" value="1"/>
</dbReference>
<name>Q2IA72_ISOGA</name>
<feature type="binding site" evidence="5">
    <location>
        <position position="193"/>
    </location>
    <ligand>
        <name>chlorophyll a</name>
        <dbReference type="ChEBI" id="CHEBI:58416"/>
        <label>1</label>
    </ligand>
</feature>
<dbReference type="PANTHER" id="PTHR21649">
    <property type="entry name" value="CHLOROPHYLL A/B BINDING PROTEIN"/>
    <property type="match status" value="1"/>
</dbReference>
<dbReference type="AlphaFoldDB" id="Q2IA72"/>
<dbReference type="GO" id="GO:0009765">
    <property type="term" value="P:photosynthesis, light harvesting"/>
    <property type="evidence" value="ECO:0007669"/>
    <property type="project" value="InterPro"/>
</dbReference>
<feature type="binding site" evidence="5">
    <location>
        <position position="198"/>
    </location>
    <ligand>
        <name>chlorophyll a</name>
        <dbReference type="ChEBI" id="CHEBI:58416"/>
        <label>1</label>
    </ligand>
</feature>
<organism evidence="6">
    <name type="scientific">Isochrysis galbana</name>
    <name type="common">Marine planktonic alga</name>
    <dbReference type="NCBI Taxonomy" id="37099"/>
    <lineage>
        <taxon>Eukaryota</taxon>
        <taxon>Haptista</taxon>
        <taxon>Haptophyta</taxon>
        <taxon>Prymnesiophyceae</taxon>
        <taxon>Isochrysidales</taxon>
        <taxon>Isochrysidaceae</taxon>
        <taxon>Isochrysis</taxon>
    </lineage>
</organism>
<reference evidence="7" key="2">
    <citation type="journal article" date="2024" name="Proc. Natl. Acad. Sci. U.S.A.">
        <title>Structural insights into the assembly and energy transfer of haptophyte photosystem I-light-harvesting supercomplex.</title>
        <authorList>
            <person name="He F.Y."/>
            <person name="Zhao L.S."/>
            <person name="Qu X.X."/>
            <person name="Li K."/>
            <person name="Guo J.P."/>
            <person name="Zhao F."/>
            <person name="Wang N."/>
            <person name="Qin B.Y."/>
            <person name="Chen X.L."/>
            <person name="Gao J."/>
            <person name="Liu L.N."/>
            <person name="Zhang Y.Z."/>
        </authorList>
    </citation>
    <scope>STRUCTURE BY ELECTRON MICROSCOPY (2.74 ANGSTROMS)</scope>
</reference>
<accession>Q2IA72</accession>
<dbReference type="GO" id="GO:0009507">
    <property type="term" value="C:chloroplast"/>
    <property type="evidence" value="ECO:0007669"/>
    <property type="project" value="UniProtKB-SubCell"/>
</dbReference>
<dbReference type="InterPro" id="IPR022796">
    <property type="entry name" value="Chloroa_b-bind"/>
</dbReference>
<dbReference type="SMR" id="Q2IA72"/>
<evidence type="ECO:0000256" key="5">
    <source>
        <dbReference type="PIRSR" id="PIRSR601344-1"/>
    </source>
</evidence>
<dbReference type="EMBL" id="DQ118579">
    <property type="protein sequence ID" value="ABA55523.1"/>
    <property type="molecule type" value="mRNA"/>
</dbReference>
<feature type="binding site" evidence="5">
    <location>
        <position position="196"/>
    </location>
    <ligand>
        <name>chlorophyll a</name>
        <dbReference type="ChEBI" id="CHEBI:58416"/>
        <label>1</label>
    </ligand>
</feature>
<keyword evidence="3" id="KW-0602">Photosynthesis</keyword>
<dbReference type="PDB" id="8Z11">
    <property type="method" value="EM"/>
    <property type="resolution" value="2.74 A"/>
    <property type="chains" value="S=1-234"/>
</dbReference>
<keyword evidence="2" id="KW-0150">Chloroplast</keyword>
<evidence type="ECO:0000256" key="2">
    <source>
        <dbReference type="ARBA" id="ARBA00022528"/>
    </source>
</evidence>
<comment type="subcellular location">
    <subcellularLocation>
        <location evidence="1">Plastid</location>
        <location evidence="1">Chloroplast</location>
    </subcellularLocation>
</comment>
<protein>
    <submittedName>
        <fullName evidence="6">Chloroplast light harvesting protein isoform 7</fullName>
    </submittedName>
</protein>
<evidence type="ECO:0007829" key="7">
    <source>
        <dbReference type="PDB" id="8Z11"/>
    </source>
</evidence>
<dbReference type="SUPFAM" id="SSF103511">
    <property type="entry name" value="Chlorophyll a-b binding protein"/>
    <property type="match status" value="1"/>
</dbReference>
<keyword evidence="4" id="KW-0934">Plastid</keyword>
<keyword evidence="5" id="KW-0157">Chromophore</keyword>
<feature type="binding site" description="axial binding residue" evidence="5">
    <location>
        <position position="77"/>
    </location>
    <ligand>
        <name>chlorophyll b</name>
        <dbReference type="ChEBI" id="CHEBI:61721"/>
        <label>1</label>
    </ligand>
    <ligandPart>
        <name>Mg</name>
        <dbReference type="ChEBI" id="CHEBI:25107"/>
    </ligandPart>
</feature>
<keyword evidence="7" id="KW-0002">3D-structure</keyword>
<dbReference type="InterPro" id="IPR001344">
    <property type="entry name" value="Chloro_AB-bd_pln"/>
</dbReference>
<feature type="binding site" evidence="5">
    <location>
        <position position="72"/>
    </location>
    <ligand>
        <name>chlorophyll a</name>
        <dbReference type="ChEBI" id="CHEBI:58416"/>
        <label>1</label>
    </ligand>
</feature>
<evidence type="ECO:0000256" key="3">
    <source>
        <dbReference type="ARBA" id="ARBA00022531"/>
    </source>
</evidence>
<proteinExistence type="evidence at protein level"/>
<keyword evidence="5" id="KW-0148">Chlorophyll</keyword>
<dbReference type="GO" id="GO:0016168">
    <property type="term" value="F:chlorophyll binding"/>
    <property type="evidence" value="ECO:0007669"/>
    <property type="project" value="UniProtKB-KW"/>
</dbReference>
<reference evidence="6" key="1">
    <citation type="journal article" date="2006" name="J. Mol. Biol.">
        <title>A tertiary plastid uses genes from two endosymbionts.</title>
        <authorList>
            <person name="Patron N.J."/>
            <person name="Waller R.F."/>
            <person name="Keeling P.J."/>
        </authorList>
    </citation>
    <scope>NUCLEOTIDE SEQUENCE</scope>
    <source>
        <strain evidence="6">35</strain>
    </source>
</reference>
<evidence type="ECO:0000256" key="1">
    <source>
        <dbReference type="ARBA" id="ARBA00004229"/>
    </source>
</evidence>
<dbReference type="Gene3D" id="1.10.3460.10">
    <property type="entry name" value="Chlorophyll a/b binding protein domain"/>
    <property type="match status" value="1"/>
</dbReference>